<evidence type="ECO:0000259" key="9">
    <source>
        <dbReference type="PROSITE" id="PS50157"/>
    </source>
</evidence>
<keyword evidence="4 7" id="KW-0863">Zinc-finger</keyword>
<dbReference type="GO" id="GO:0000981">
    <property type="term" value="F:DNA-binding transcription factor activity, RNA polymerase II-specific"/>
    <property type="evidence" value="ECO:0007669"/>
    <property type="project" value="TreeGrafter"/>
</dbReference>
<evidence type="ECO:0000256" key="5">
    <source>
        <dbReference type="ARBA" id="ARBA00022833"/>
    </source>
</evidence>
<dbReference type="PROSITE" id="PS50157">
    <property type="entry name" value="ZINC_FINGER_C2H2_2"/>
    <property type="match status" value="1"/>
</dbReference>
<dbReference type="Gene3D" id="3.30.160.60">
    <property type="entry name" value="Classic Zinc Finger"/>
    <property type="match status" value="1"/>
</dbReference>
<protein>
    <recommendedName>
        <fullName evidence="9">C2H2-type domain-containing protein</fullName>
    </recommendedName>
</protein>
<evidence type="ECO:0000256" key="3">
    <source>
        <dbReference type="ARBA" id="ARBA00022737"/>
    </source>
</evidence>
<dbReference type="InterPro" id="IPR013087">
    <property type="entry name" value="Znf_C2H2_type"/>
</dbReference>
<feature type="region of interest" description="Disordered" evidence="8">
    <location>
        <begin position="1"/>
        <end position="23"/>
    </location>
</feature>
<evidence type="ECO:0000256" key="4">
    <source>
        <dbReference type="ARBA" id="ARBA00022771"/>
    </source>
</evidence>
<dbReference type="InterPro" id="IPR050527">
    <property type="entry name" value="Snail/Krueppel_Znf"/>
</dbReference>
<comment type="subcellular location">
    <subcellularLocation>
        <location evidence="1">Nucleus</location>
    </subcellularLocation>
</comment>
<gene>
    <name evidence="10" type="primary">ORF39204</name>
</gene>
<evidence type="ECO:0000256" key="6">
    <source>
        <dbReference type="ARBA" id="ARBA00023242"/>
    </source>
</evidence>
<evidence type="ECO:0000256" key="7">
    <source>
        <dbReference type="PROSITE-ProRule" id="PRU00042"/>
    </source>
</evidence>
<feature type="non-terminal residue" evidence="10">
    <location>
        <position position="117"/>
    </location>
</feature>
<keyword evidence="5" id="KW-0862">Zinc</keyword>
<dbReference type="PANTHER" id="PTHR24388">
    <property type="entry name" value="ZINC FINGER PROTEIN"/>
    <property type="match status" value="1"/>
</dbReference>
<sequence>SYSSLHYQRDMSLPHHSSDSSSVMSANFHPGSMNFDQMLPLVSNICCPVCQENVPDSRSFKSHMSAFHGQEMPFTCTLCGKGYASESGLSLHMQVHEGKSFVCPVCDSRFTQNSTMK</sequence>
<dbReference type="PANTHER" id="PTHR24388:SF54">
    <property type="entry name" value="PROTEIN ESCARGOT"/>
    <property type="match status" value="1"/>
</dbReference>
<dbReference type="GO" id="GO:0005634">
    <property type="term" value="C:nucleus"/>
    <property type="evidence" value="ECO:0007669"/>
    <property type="project" value="UniProtKB-SubCell"/>
</dbReference>
<organism evidence="10">
    <name type="scientific">Arion vulgaris</name>
    <dbReference type="NCBI Taxonomy" id="1028688"/>
    <lineage>
        <taxon>Eukaryota</taxon>
        <taxon>Metazoa</taxon>
        <taxon>Spiralia</taxon>
        <taxon>Lophotrochozoa</taxon>
        <taxon>Mollusca</taxon>
        <taxon>Gastropoda</taxon>
        <taxon>Heterobranchia</taxon>
        <taxon>Euthyneura</taxon>
        <taxon>Panpulmonata</taxon>
        <taxon>Eupulmonata</taxon>
        <taxon>Stylommatophora</taxon>
        <taxon>Helicina</taxon>
        <taxon>Arionoidea</taxon>
        <taxon>Arionidae</taxon>
        <taxon>Arion</taxon>
    </lineage>
</organism>
<keyword evidence="3" id="KW-0677">Repeat</keyword>
<dbReference type="SMART" id="SM00355">
    <property type="entry name" value="ZnF_C2H2"/>
    <property type="match status" value="2"/>
</dbReference>
<accession>A0A0B6YVL9</accession>
<evidence type="ECO:0000256" key="8">
    <source>
        <dbReference type="SAM" id="MobiDB-lite"/>
    </source>
</evidence>
<dbReference type="FunFam" id="3.30.160.60:FF:001049">
    <property type="entry name" value="zinc finger protein 319"/>
    <property type="match status" value="1"/>
</dbReference>
<keyword evidence="2" id="KW-0479">Metal-binding</keyword>
<feature type="domain" description="C2H2-type" evidence="9">
    <location>
        <begin position="74"/>
        <end position="101"/>
    </location>
</feature>
<feature type="non-terminal residue" evidence="10">
    <location>
        <position position="1"/>
    </location>
</feature>
<dbReference type="EMBL" id="HACG01013509">
    <property type="protein sequence ID" value="CEK60374.1"/>
    <property type="molecule type" value="Transcribed_RNA"/>
</dbReference>
<evidence type="ECO:0000256" key="1">
    <source>
        <dbReference type="ARBA" id="ARBA00004123"/>
    </source>
</evidence>
<feature type="compositionally biased region" description="Basic and acidic residues" evidence="8">
    <location>
        <begin position="7"/>
        <end position="18"/>
    </location>
</feature>
<dbReference type="PROSITE" id="PS00028">
    <property type="entry name" value="ZINC_FINGER_C2H2_1"/>
    <property type="match status" value="1"/>
</dbReference>
<dbReference type="InterPro" id="IPR036236">
    <property type="entry name" value="Znf_C2H2_sf"/>
</dbReference>
<dbReference type="SUPFAM" id="SSF57667">
    <property type="entry name" value="beta-beta-alpha zinc fingers"/>
    <property type="match status" value="1"/>
</dbReference>
<evidence type="ECO:0000313" key="10">
    <source>
        <dbReference type="EMBL" id="CEK60374.1"/>
    </source>
</evidence>
<keyword evidence="6" id="KW-0539">Nucleus</keyword>
<dbReference type="GO" id="GO:0000978">
    <property type="term" value="F:RNA polymerase II cis-regulatory region sequence-specific DNA binding"/>
    <property type="evidence" value="ECO:0007669"/>
    <property type="project" value="TreeGrafter"/>
</dbReference>
<proteinExistence type="predicted"/>
<evidence type="ECO:0000256" key="2">
    <source>
        <dbReference type="ARBA" id="ARBA00022723"/>
    </source>
</evidence>
<dbReference type="AlphaFoldDB" id="A0A0B6YVL9"/>
<reference evidence="10" key="1">
    <citation type="submission" date="2014-12" db="EMBL/GenBank/DDBJ databases">
        <title>Insight into the proteome of Arion vulgaris.</title>
        <authorList>
            <person name="Aradska J."/>
            <person name="Bulat T."/>
            <person name="Smidak R."/>
            <person name="Sarate P."/>
            <person name="Gangsoo J."/>
            <person name="Sialana F."/>
            <person name="Bilban M."/>
            <person name="Lubec G."/>
        </authorList>
    </citation>
    <scope>NUCLEOTIDE SEQUENCE</scope>
    <source>
        <tissue evidence="10">Skin</tissue>
    </source>
</reference>
<name>A0A0B6YVL9_9EUPU</name>
<dbReference type="GO" id="GO:0008270">
    <property type="term" value="F:zinc ion binding"/>
    <property type="evidence" value="ECO:0007669"/>
    <property type="project" value="UniProtKB-KW"/>
</dbReference>
<dbReference type="Pfam" id="PF00096">
    <property type="entry name" value="zf-C2H2"/>
    <property type="match status" value="1"/>
</dbReference>